<feature type="region of interest" description="Disordered" evidence="2">
    <location>
        <begin position="22"/>
        <end position="47"/>
    </location>
</feature>
<organism evidence="3 4">
    <name type="scientific">Fusarium albosuccineum</name>
    <dbReference type="NCBI Taxonomy" id="1237068"/>
    <lineage>
        <taxon>Eukaryota</taxon>
        <taxon>Fungi</taxon>
        <taxon>Dikarya</taxon>
        <taxon>Ascomycota</taxon>
        <taxon>Pezizomycotina</taxon>
        <taxon>Sordariomycetes</taxon>
        <taxon>Hypocreomycetidae</taxon>
        <taxon>Hypocreales</taxon>
        <taxon>Nectriaceae</taxon>
        <taxon>Fusarium</taxon>
        <taxon>Fusarium decemcellulare species complex</taxon>
    </lineage>
</organism>
<accession>A0A8H4L4Q9</accession>
<gene>
    <name evidence="3" type="ORF">FALBO_10931</name>
</gene>
<keyword evidence="1" id="KW-0175">Coiled coil</keyword>
<evidence type="ECO:0000256" key="1">
    <source>
        <dbReference type="SAM" id="Coils"/>
    </source>
</evidence>
<sequence>MSFRATKVSIVHQWLDAEGGKIDKAFGEQPGSASSSANPQPDFREAESRAAIEQEESQQLRAALIQYRQLDVDPRLDLDVDNCTWEDVFRCMTRAQTDYNHKAKKWQGVAHRLLRKAGDYADHVDPWLKLIPPEYGMGIIGAGISIIFRLAHTASKNREKILNAFEEVPIIVASSKAKMKAFPGNQVLQSCSEKLNLAIIVAVSKLKVRKVQYFWFKSKLGESTLDDVLESLKQQTDELKRLVQDFVDEAIGEIQRTTRDIKKDTSDIKNDTSELKTAASDIQESMSALEGQVRRLADNDHTTRLNIYLQKVEESNVSRSSLELVLNEVMDALQRKEQEKQNLLVEIQRIRALSPIPGLMTADQLLFAIGASTLIQQSTEDIDKILRFKSSVHPIAEGEAASLLGTDKFFDWIQPSRSDILLVDGAGAAVEFVDHVERVSAKSVLCA</sequence>
<dbReference type="PANTHER" id="PTHR40619">
    <property type="entry name" value="FUNGAL STAND N-TERMINAL GOODBYE DOMAIN-CONTAINING PROTEIN"/>
    <property type="match status" value="1"/>
</dbReference>
<dbReference type="EMBL" id="JAADYS010001564">
    <property type="protein sequence ID" value="KAF4462261.1"/>
    <property type="molecule type" value="Genomic_DNA"/>
</dbReference>
<protein>
    <submittedName>
        <fullName evidence="3">Uncharacterized protein</fullName>
    </submittedName>
</protein>
<feature type="coiled-coil region" evidence="1">
    <location>
        <begin position="279"/>
        <end position="353"/>
    </location>
</feature>
<dbReference type="AlphaFoldDB" id="A0A8H4L4Q9"/>
<keyword evidence="4" id="KW-1185">Reference proteome</keyword>
<name>A0A8H4L4Q9_9HYPO</name>
<dbReference type="PANTHER" id="PTHR40619:SF3">
    <property type="entry name" value="FUNGAL STAND N-TERMINAL GOODBYE DOMAIN-CONTAINING PROTEIN"/>
    <property type="match status" value="1"/>
</dbReference>
<proteinExistence type="predicted"/>
<dbReference type="OrthoDB" id="5419927at2759"/>
<evidence type="ECO:0000313" key="4">
    <source>
        <dbReference type="Proteomes" id="UP000554235"/>
    </source>
</evidence>
<evidence type="ECO:0000313" key="3">
    <source>
        <dbReference type="EMBL" id="KAF4462261.1"/>
    </source>
</evidence>
<comment type="caution">
    <text evidence="3">The sequence shown here is derived from an EMBL/GenBank/DDBJ whole genome shotgun (WGS) entry which is preliminary data.</text>
</comment>
<evidence type="ECO:0000256" key="2">
    <source>
        <dbReference type="SAM" id="MobiDB-lite"/>
    </source>
</evidence>
<dbReference type="Proteomes" id="UP000554235">
    <property type="component" value="Unassembled WGS sequence"/>
</dbReference>
<reference evidence="3 4" key="1">
    <citation type="submission" date="2020-01" db="EMBL/GenBank/DDBJ databases">
        <title>Identification and distribution of gene clusters putatively required for synthesis of sphingolipid metabolism inhibitors in phylogenetically diverse species of the filamentous fungus Fusarium.</title>
        <authorList>
            <person name="Kim H.-S."/>
            <person name="Busman M."/>
            <person name="Brown D.W."/>
            <person name="Divon H."/>
            <person name="Uhlig S."/>
            <person name="Proctor R.H."/>
        </authorList>
    </citation>
    <scope>NUCLEOTIDE SEQUENCE [LARGE SCALE GENOMIC DNA]</scope>
    <source>
        <strain evidence="3 4">NRRL 20459</strain>
    </source>
</reference>